<dbReference type="PANTHER" id="PTHR48111">
    <property type="entry name" value="REGULATOR OF RPOS"/>
    <property type="match status" value="1"/>
</dbReference>
<dbReference type="Gene3D" id="6.10.250.690">
    <property type="match status" value="1"/>
</dbReference>
<name>A0ABS6WC01_9BIFI</name>
<comment type="caution">
    <text evidence="7">The sequence shown here is derived from an EMBL/GenBank/DDBJ whole genome shotgun (WGS) entry which is preliminary data.</text>
</comment>
<evidence type="ECO:0000256" key="1">
    <source>
        <dbReference type="ARBA" id="ARBA00023125"/>
    </source>
</evidence>
<evidence type="ECO:0000259" key="6">
    <source>
        <dbReference type="PROSITE" id="PS51755"/>
    </source>
</evidence>
<dbReference type="InterPro" id="IPR001867">
    <property type="entry name" value="OmpR/PhoB-type_DNA-bd"/>
</dbReference>
<reference evidence="7 8" key="1">
    <citation type="submission" date="2021-05" db="EMBL/GenBank/DDBJ databases">
        <title>Phylogenetic classification of ten novel species belonging to the genus Bifidobacterium comprising B. colchicus sp. nov., B. abeli sp. nov., B. bicoloris sp. nov., B. guerezis sp. nov., B. rosaliae sp. nov., B. santillanensis sp. nov., B. argentati sp. nov., B. amazzoni sp. nov., B. pluviali sp. nov., and B. pinnaculum sp. nov.</title>
        <authorList>
            <person name="Lugli G.A."/>
            <person name="Ruiz Garcia L."/>
            <person name="Margolles A."/>
            <person name="Ventura M."/>
        </authorList>
    </citation>
    <scope>NUCLEOTIDE SEQUENCE [LARGE SCALE GENOMIC DNA]</scope>
    <source>
        <strain evidence="7 8">82T10</strain>
    </source>
</reference>
<dbReference type="InterPro" id="IPR039420">
    <property type="entry name" value="WalR-like"/>
</dbReference>
<dbReference type="SMART" id="SM00862">
    <property type="entry name" value="Trans_reg_C"/>
    <property type="match status" value="1"/>
</dbReference>
<feature type="modified residue" description="4-aspartylphosphate" evidence="2">
    <location>
        <position position="65"/>
    </location>
</feature>
<feature type="domain" description="Response regulatory" evidence="5">
    <location>
        <begin position="5"/>
        <end position="130"/>
    </location>
</feature>
<keyword evidence="2" id="KW-0597">Phosphoprotein</keyword>
<dbReference type="EMBL" id="JAHBBH010000002">
    <property type="protein sequence ID" value="MBW3091573.1"/>
    <property type="molecule type" value="Genomic_DNA"/>
</dbReference>
<feature type="region of interest" description="Disordered" evidence="4">
    <location>
        <begin position="136"/>
        <end position="163"/>
    </location>
</feature>
<evidence type="ECO:0000256" key="2">
    <source>
        <dbReference type="PROSITE-ProRule" id="PRU00169"/>
    </source>
</evidence>
<dbReference type="Gene3D" id="1.10.10.10">
    <property type="entry name" value="Winged helix-like DNA-binding domain superfamily/Winged helix DNA-binding domain"/>
    <property type="match status" value="1"/>
</dbReference>
<protein>
    <submittedName>
        <fullName evidence="7">Response regulator transcription factor</fullName>
    </submittedName>
</protein>
<dbReference type="PANTHER" id="PTHR48111:SF2">
    <property type="entry name" value="RESPONSE REGULATOR SAER"/>
    <property type="match status" value="1"/>
</dbReference>
<dbReference type="Pfam" id="PF00486">
    <property type="entry name" value="Trans_reg_C"/>
    <property type="match status" value="1"/>
</dbReference>
<keyword evidence="8" id="KW-1185">Reference proteome</keyword>
<dbReference type="SMART" id="SM00448">
    <property type="entry name" value="REC"/>
    <property type="match status" value="1"/>
</dbReference>
<proteinExistence type="predicted"/>
<dbReference type="Gene3D" id="3.40.50.2300">
    <property type="match status" value="1"/>
</dbReference>
<sequence>MNEARILVIEDDADINEVTCTQLERAGFACTAAYSGSEARLLLDRGTSGPVGDGADCGFDCIVTDLMLPGMTGERLIAMLRERGAGVPIIVISARDAVADRVAVLRLGADDYLVKPFDLGELVVRVQAQLRGRGYGSGACASAPSPGQADDRKPSERASAPVAAAEPASPAIVAGRWTLNPAARVFAIDGEPVSLTNIEFNIVELLMAHPNTVFTKQQVYELCWNEPYMVDDNTVTAHVSKIRAKLKPSGTDAYIRTVWGLGFKLDVSVCEAGGASPIVTLSQGFRETLA</sequence>
<evidence type="ECO:0000256" key="4">
    <source>
        <dbReference type="SAM" id="MobiDB-lite"/>
    </source>
</evidence>
<organism evidence="7 8">
    <name type="scientific">Bifidobacterium miconis</name>
    <dbReference type="NCBI Taxonomy" id="2834435"/>
    <lineage>
        <taxon>Bacteria</taxon>
        <taxon>Bacillati</taxon>
        <taxon>Actinomycetota</taxon>
        <taxon>Actinomycetes</taxon>
        <taxon>Bifidobacteriales</taxon>
        <taxon>Bifidobacteriaceae</taxon>
        <taxon>Bifidobacterium</taxon>
    </lineage>
</organism>
<accession>A0ABS6WC01</accession>
<dbReference type="InterPro" id="IPR036388">
    <property type="entry name" value="WH-like_DNA-bd_sf"/>
</dbReference>
<gene>
    <name evidence="7" type="ORF">KIH79_01120</name>
</gene>
<evidence type="ECO:0000256" key="3">
    <source>
        <dbReference type="PROSITE-ProRule" id="PRU01091"/>
    </source>
</evidence>
<dbReference type="Pfam" id="PF00072">
    <property type="entry name" value="Response_reg"/>
    <property type="match status" value="1"/>
</dbReference>
<evidence type="ECO:0000313" key="7">
    <source>
        <dbReference type="EMBL" id="MBW3091573.1"/>
    </source>
</evidence>
<feature type="DNA-binding region" description="OmpR/PhoB-type" evidence="3">
    <location>
        <begin position="169"/>
        <end position="267"/>
    </location>
</feature>
<dbReference type="PROSITE" id="PS51755">
    <property type="entry name" value="OMPR_PHOB"/>
    <property type="match status" value="1"/>
</dbReference>
<dbReference type="InterPro" id="IPR011006">
    <property type="entry name" value="CheY-like_superfamily"/>
</dbReference>
<dbReference type="InterPro" id="IPR001789">
    <property type="entry name" value="Sig_transdc_resp-reg_receiver"/>
</dbReference>
<feature type="domain" description="OmpR/PhoB-type" evidence="6">
    <location>
        <begin position="169"/>
        <end position="267"/>
    </location>
</feature>
<keyword evidence="1 3" id="KW-0238">DNA-binding</keyword>
<dbReference type="PROSITE" id="PS50110">
    <property type="entry name" value="RESPONSE_REGULATORY"/>
    <property type="match status" value="1"/>
</dbReference>
<evidence type="ECO:0000259" key="5">
    <source>
        <dbReference type="PROSITE" id="PS50110"/>
    </source>
</evidence>
<dbReference type="CDD" id="cd00383">
    <property type="entry name" value="trans_reg_C"/>
    <property type="match status" value="1"/>
</dbReference>
<dbReference type="Proteomes" id="UP000700815">
    <property type="component" value="Unassembled WGS sequence"/>
</dbReference>
<dbReference type="SUPFAM" id="SSF52172">
    <property type="entry name" value="CheY-like"/>
    <property type="match status" value="1"/>
</dbReference>
<dbReference type="InterPro" id="IPR016032">
    <property type="entry name" value="Sig_transdc_resp-reg_C-effctor"/>
</dbReference>
<evidence type="ECO:0000313" key="8">
    <source>
        <dbReference type="Proteomes" id="UP000700815"/>
    </source>
</evidence>
<dbReference type="SUPFAM" id="SSF46894">
    <property type="entry name" value="C-terminal effector domain of the bipartite response regulators"/>
    <property type="match status" value="1"/>
</dbReference>